<dbReference type="InterPro" id="IPR005829">
    <property type="entry name" value="Sugar_transporter_CS"/>
</dbReference>
<gene>
    <name evidence="9" type="ORF">VMCG_04780</name>
</gene>
<feature type="transmembrane region" description="Helical" evidence="7">
    <location>
        <begin position="168"/>
        <end position="186"/>
    </location>
</feature>
<name>A0A423WMY7_9PEZI</name>
<evidence type="ECO:0000259" key="8">
    <source>
        <dbReference type="PROSITE" id="PS50850"/>
    </source>
</evidence>
<dbReference type="GO" id="GO:0016020">
    <property type="term" value="C:membrane"/>
    <property type="evidence" value="ECO:0007669"/>
    <property type="project" value="UniProtKB-SubCell"/>
</dbReference>
<evidence type="ECO:0000256" key="1">
    <source>
        <dbReference type="ARBA" id="ARBA00004141"/>
    </source>
</evidence>
<accession>A0A423WMY7</accession>
<evidence type="ECO:0000256" key="3">
    <source>
        <dbReference type="ARBA" id="ARBA00022448"/>
    </source>
</evidence>
<keyword evidence="3" id="KW-0813">Transport</keyword>
<dbReference type="Pfam" id="PF00083">
    <property type="entry name" value="Sugar_tr"/>
    <property type="match status" value="1"/>
</dbReference>
<evidence type="ECO:0000256" key="2">
    <source>
        <dbReference type="ARBA" id="ARBA00010992"/>
    </source>
</evidence>
<keyword evidence="6 7" id="KW-0472">Membrane</keyword>
<dbReference type="STRING" id="356882.A0A423WMY7"/>
<organism evidence="9 10">
    <name type="scientific">Cytospora schulzeri</name>
    <dbReference type="NCBI Taxonomy" id="448051"/>
    <lineage>
        <taxon>Eukaryota</taxon>
        <taxon>Fungi</taxon>
        <taxon>Dikarya</taxon>
        <taxon>Ascomycota</taxon>
        <taxon>Pezizomycotina</taxon>
        <taxon>Sordariomycetes</taxon>
        <taxon>Sordariomycetidae</taxon>
        <taxon>Diaporthales</taxon>
        <taxon>Cytosporaceae</taxon>
        <taxon>Cytospora</taxon>
    </lineage>
</organism>
<dbReference type="PANTHER" id="PTHR48020">
    <property type="entry name" value="PROTON MYO-INOSITOL COTRANSPORTER"/>
    <property type="match status" value="1"/>
</dbReference>
<evidence type="ECO:0000256" key="4">
    <source>
        <dbReference type="ARBA" id="ARBA00022692"/>
    </source>
</evidence>
<sequence>MADKSNFLDRLRSQVEHRNLNNRALIEGPLVHLDDRELQHDVKEFSKHLPDVEYHELLRAARVAKDIRTYDEVARNMATQTNLLVSLEEEEKRGLVSEQDELRGQFRQILPVILTVGCAAFLQGHVQASINCASLYAQWLQPLTPDGQIPPQDWLWQWKLGAMNASPFFAAALIGAPSALLFNYWIGRRGAITVAAVMILASSLGAAWTTSWWQLLCVRVVNGVGMGVKAVSAPILAGEIAFTQWRGSSTLMWQLWVAFGIAIGSCINLAIAGWNHATDLAAPRDNQIQALRQILGAPFVPAVILLVALGWCMESPRYYMQPNTPHRNPSRAYEVLLKARQTKLQALRDLYLIHKSVELDQYRIAATEVESSGITALKSGLTYASSLQSGLAHSFGQYRLLLTETKLKNAVLSTCVVALAQQLCGINVFAFYSNTFFTNLSTQGSNLQAMGYSAGFGAVNFFFGLLAIRRIDTWGRRKLMLTTLPLMSLFLAGAALLFINGNNGKHLAQIAVFIYLFAAVYSPSLGPIPFTLASESFPLAQREAGCSVAIAVNLFFAGVLTLCYPELDHRLEHWGGLAIFSGLNVAASVLVFFLVEETTGFSLEDLSMVFAVPKRKFVMFQLGYIKYLWRKYALGSKEDEPEFYTVAFHHRRNVSGQDEDSVICED</sequence>
<dbReference type="InterPro" id="IPR020846">
    <property type="entry name" value="MFS_dom"/>
</dbReference>
<evidence type="ECO:0000256" key="5">
    <source>
        <dbReference type="ARBA" id="ARBA00022989"/>
    </source>
</evidence>
<comment type="caution">
    <text evidence="9">The sequence shown here is derived from an EMBL/GenBank/DDBJ whole genome shotgun (WGS) entry which is preliminary data.</text>
</comment>
<evidence type="ECO:0000313" key="10">
    <source>
        <dbReference type="Proteomes" id="UP000283895"/>
    </source>
</evidence>
<evidence type="ECO:0000313" key="9">
    <source>
        <dbReference type="EMBL" id="ROW04806.1"/>
    </source>
</evidence>
<dbReference type="GO" id="GO:0015791">
    <property type="term" value="P:polyol transmembrane transport"/>
    <property type="evidence" value="ECO:0007669"/>
    <property type="project" value="UniProtKB-ARBA"/>
</dbReference>
<dbReference type="OrthoDB" id="6339427at2759"/>
<feature type="domain" description="Major facilitator superfamily (MFS) profile" evidence="8">
    <location>
        <begin position="112"/>
        <end position="599"/>
    </location>
</feature>
<evidence type="ECO:0000256" key="7">
    <source>
        <dbReference type="SAM" id="Phobius"/>
    </source>
</evidence>
<keyword evidence="5 7" id="KW-1133">Transmembrane helix</keyword>
<feature type="transmembrane region" description="Helical" evidence="7">
    <location>
        <begin position="450"/>
        <end position="468"/>
    </location>
</feature>
<feature type="transmembrane region" description="Helical" evidence="7">
    <location>
        <begin position="507"/>
        <end position="532"/>
    </location>
</feature>
<keyword evidence="10" id="KW-1185">Reference proteome</keyword>
<feature type="transmembrane region" description="Helical" evidence="7">
    <location>
        <begin position="544"/>
        <end position="562"/>
    </location>
</feature>
<dbReference type="EMBL" id="LKEA01000013">
    <property type="protein sequence ID" value="ROW04806.1"/>
    <property type="molecule type" value="Genomic_DNA"/>
</dbReference>
<dbReference type="PANTHER" id="PTHR48020:SF40">
    <property type="entry name" value="MAJOR FACILITATOR SUPERFAMILY (MFS) PROFILE DOMAIN-CONTAINING PROTEIN"/>
    <property type="match status" value="1"/>
</dbReference>
<protein>
    <recommendedName>
        <fullName evidence="8">Major facilitator superfamily (MFS) profile domain-containing protein</fullName>
    </recommendedName>
</protein>
<comment type="subcellular location">
    <subcellularLocation>
        <location evidence="1">Membrane</location>
        <topology evidence="1">Multi-pass membrane protein</topology>
    </subcellularLocation>
</comment>
<keyword evidence="4 7" id="KW-0812">Transmembrane</keyword>
<dbReference type="Proteomes" id="UP000283895">
    <property type="component" value="Unassembled WGS sequence"/>
</dbReference>
<dbReference type="SUPFAM" id="SSF103473">
    <property type="entry name" value="MFS general substrate transporter"/>
    <property type="match status" value="1"/>
</dbReference>
<feature type="transmembrane region" description="Helical" evidence="7">
    <location>
        <begin position="409"/>
        <end position="430"/>
    </location>
</feature>
<dbReference type="AlphaFoldDB" id="A0A423WMY7"/>
<dbReference type="InterPro" id="IPR036259">
    <property type="entry name" value="MFS_trans_sf"/>
</dbReference>
<feature type="transmembrane region" description="Helical" evidence="7">
    <location>
        <begin position="294"/>
        <end position="313"/>
    </location>
</feature>
<dbReference type="Gene3D" id="1.20.1250.20">
    <property type="entry name" value="MFS general substrate transporter like domains"/>
    <property type="match status" value="1"/>
</dbReference>
<dbReference type="GO" id="GO:0015798">
    <property type="term" value="P:myo-inositol transport"/>
    <property type="evidence" value="ECO:0007669"/>
    <property type="project" value="UniProtKB-ARBA"/>
</dbReference>
<dbReference type="PROSITE" id="PS00217">
    <property type="entry name" value="SUGAR_TRANSPORT_2"/>
    <property type="match status" value="1"/>
</dbReference>
<feature type="transmembrane region" description="Helical" evidence="7">
    <location>
        <begin position="480"/>
        <end position="501"/>
    </location>
</feature>
<feature type="transmembrane region" description="Helical" evidence="7">
    <location>
        <begin position="574"/>
        <end position="595"/>
    </location>
</feature>
<dbReference type="InterPro" id="IPR003663">
    <property type="entry name" value="Sugar/inositol_transpt"/>
</dbReference>
<dbReference type="InterPro" id="IPR005828">
    <property type="entry name" value="MFS_sugar_transport-like"/>
</dbReference>
<reference evidence="9 10" key="1">
    <citation type="submission" date="2015-09" db="EMBL/GenBank/DDBJ databases">
        <title>Host preference determinants of Valsa canker pathogens revealed by comparative genomics.</title>
        <authorList>
            <person name="Yin Z."/>
            <person name="Huang L."/>
        </authorList>
    </citation>
    <scope>NUCLEOTIDE SEQUENCE [LARGE SCALE GENOMIC DNA]</scope>
    <source>
        <strain evidence="9 10">03-1</strain>
    </source>
</reference>
<feature type="transmembrane region" description="Helical" evidence="7">
    <location>
        <begin position="255"/>
        <end position="274"/>
    </location>
</feature>
<comment type="similarity">
    <text evidence="2">Belongs to the major facilitator superfamily. Sugar transporter (TC 2.A.1.1) family.</text>
</comment>
<feature type="transmembrane region" description="Helical" evidence="7">
    <location>
        <begin position="192"/>
        <end position="213"/>
    </location>
</feature>
<dbReference type="InterPro" id="IPR050814">
    <property type="entry name" value="Myo-inositol_Transporter"/>
</dbReference>
<dbReference type="GO" id="GO:0022857">
    <property type="term" value="F:transmembrane transporter activity"/>
    <property type="evidence" value="ECO:0007669"/>
    <property type="project" value="InterPro"/>
</dbReference>
<proteinExistence type="inferred from homology"/>
<dbReference type="PRINTS" id="PR00171">
    <property type="entry name" value="SUGRTRNSPORT"/>
</dbReference>
<evidence type="ECO:0000256" key="6">
    <source>
        <dbReference type="ARBA" id="ARBA00023136"/>
    </source>
</evidence>
<dbReference type="PROSITE" id="PS50850">
    <property type="entry name" value="MFS"/>
    <property type="match status" value="1"/>
</dbReference>